<dbReference type="AlphaFoldDB" id="A0A3A9YZL6"/>
<evidence type="ECO:0000313" key="2">
    <source>
        <dbReference type="Proteomes" id="UP000272474"/>
    </source>
</evidence>
<dbReference type="RefSeq" id="WP_120680096.1">
    <property type="nucleotide sequence ID" value="NZ_RBAL01000008.1"/>
</dbReference>
<protein>
    <submittedName>
        <fullName evidence="1">Uncharacterized protein</fullName>
    </submittedName>
</protein>
<reference evidence="1 2" key="1">
    <citation type="journal article" date="2014" name="Int. J. Syst. Evol. Microbiol.">
        <title>Streptomyces hoynatensis sp. nov., isolated from deep marine sediment.</title>
        <authorList>
            <person name="Veyisoglu A."/>
            <person name="Sahin N."/>
        </authorList>
    </citation>
    <scope>NUCLEOTIDE SEQUENCE [LARGE SCALE GENOMIC DNA]</scope>
    <source>
        <strain evidence="1 2">KCTC 29097</strain>
    </source>
</reference>
<dbReference type="EMBL" id="RBAL01000008">
    <property type="protein sequence ID" value="RKN41189.1"/>
    <property type="molecule type" value="Genomic_DNA"/>
</dbReference>
<keyword evidence="2" id="KW-1185">Reference proteome</keyword>
<name>A0A3A9YZL6_9ACTN</name>
<accession>A0A3A9YZL6</accession>
<gene>
    <name evidence="1" type="ORF">D7294_15780</name>
</gene>
<dbReference type="Proteomes" id="UP000272474">
    <property type="component" value="Unassembled WGS sequence"/>
</dbReference>
<organism evidence="1 2">
    <name type="scientific">Streptomyces hoynatensis</name>
    <dbReference type="NCBI Taxonomy" id="1141874"/>
    <lineage>
        <taxon>Bacteria</taxon>
        <taxon>Bacillati</taxon>
        <taxon>Actinomycetota</taxon>
        <taxon>Actinomycetes</taxon>
        <taxon>Kitasatosporales</taxon>
        <taxon>Streptomycetaceae</taxon>
        <taxon>Streptomyces</taxon>
    </lineage>
</organism>
<comment type="caution">
    <text evidence="1">The sequence shown here is derived from an EMBL/GenBank/DDBJ whole genome shotgun (WGS) entry which is preliminary data.</text>
</comment>
<proteinExistence type="predicted"/>
<sequence>MSYAQVQGRDVNGRTLVLGAESEVLARMLLTQVSPLRPRDPEAALNCPYCDHSPTVAEEGGGWSCPHCGAESS</sequence>
<evidence type="ECO:0000313" key="1">
    <source>
        <dbReference type="EMBL" id="RKN41189.1"/>
    </source>
</evidence>